<feature type="domain" description="Penicillin-binding protein transpeptidase" evidence="1">
    <location>
        <begin position="156"/>
        <end position="480"/>
    </location>
</feature>
<dbReference type="SUPFAM" id="SSF56601">
    <property type="entry name" value="beta-lactamase/transpeptidase-like"/>
    <property type="match status" value="1"/>
</dbReference>
<reference evidence="4" key="1">
    <citation type="submission" date="2016-10" db="EMBL/GenBank/DDBJ databases">
        <authorList>
            <person name="Varghese N."/>
            <person name="Submissions S."/>
        </authorList>
    </citation>
    <scope>NUCLEOTIDE SEQUENCE [LARGE SCALE GENOMIC DNA]</scope>
    <source>
        <strain evidence="4">DSM 22329</strain>
    </source>
</reference>
<sequence>MNSPIRRLSTLVAMLFTALLVSTTYIQFVQAKSLQDRPENRRTLLANYARERGQILVGGKPIAKSTGTKDELKWLRTYPQGELYSHVTGYYSFTYGAGGGVEGAENDLLSGSSDKLFYRRVSDILTGKEQTGASVELTINAKAQAAADKALGDQRGAVVALDPTTGEILALVSHPAYDPSRLSSHDTDKVVAAWKQLNADPTRPMVDRAIAGNLYPPGSTFKVVTAAAALESGKFTEESSIPGPAVLDLPQTDDDLPNDFKGSCGANNRTTLTHALEISCNTAFGWLGMQVGADDFRAQAAKFGMGDRLQVPMSVTPSSVPAELNQPQLAQSAIGQYDVRVTPLQVAMISAAIANNGVVMRPHLVKKVTSSDLEVIDEPQPEQLSQAVSADTAAALTRMMETVVKSGTGRAAQISGIDVAGKTGTAQHQKGKPPHAWFTGFAPSNDPKVAVAVVVEDGGNAGNEAAGGRVAAPIAKAVMEAVLGQ</sequence>
<name>A0A1H0TMM5_9MICO</name>
<accession>A0A1H0TMM5</accession>
<protein>
    <submittedName>
        <fullName evidence="3">Cell elongation-specific peptidoglycan D,D-transpeptidase</fullName>
    </submittedName>
</protein>
<dbReference type="Pfam" id="PF21922">
    <property type="entry name" value="PBP_dimer_2"/>
    <property type="match status" value="1"/>
</dbReference>
<dbReference type="GO" id="GO:0008658">
    <property type="term" value="F:penicillin binding"/>
    <property type="evidence" value="ECO:0007669"/>
    <property type="project" value="InterPro"/>
</dbReference>
<dbReference type="PANTHER" id="PTHR30627:SF24">
    <property type="entry name" value="PENICILLIN-BINDING PROTEIN 4B"/>
    <property type="match status" value="1"/>
</dbReference>
<dbReference type="Pfam" id="PF00905">
    <property type="entry name" value="Transpeptidase"/>
    <property type="match status" value="1"/>
</dbReference>
<dbReference type="Proteomes" id="UP000199077">
    <property type="component" value="Chromosome I"/>
</dbReference>
<organism evidence="3 4">
    <name type="scientific">Pedococcus dokdonensis</name>
    <dbReference type="NCBI Taxonomy" id="443156"/>
    <lineage>
        <taxon>Bacteria</taxon>
        <taxon>Bacillati</taxon>
        <taxon>Actinomycetota</taxon>
        <taxon>Actinomycetes</taxon>
        <taxon>Micrococcales</taxon>
        <taxon>Intrasporangiaceae</taxon>
        <taxon>Pedococcus</taxon>
    </lineage>
</organism>
<dbReference type="GO" id="GO:0071972">
    <property type="term" value="F:peptidoglycan L,D-transpeptidase activity"/>
    <property type="evidence" value="ECO:0007669"/>
    <property type="project" value="TreeGrafter"/>
</dbReference>
<evidence type="ECO:0000313" key="3">
    <source>
        <dbReference type="EMBL" id="SDP54796.1"/>
    </source>
</evidence>
<dbReference type="RefSeq" id="WP_091786811.1">
    <property type="nucleotide sequence ID" value="NZ_LT629711.1"/>
</dbReference>
<evidence type="ECO:0000313" key="4">
    <source>
        <dbReference type="Proteomes" id="UP000199077"/>
    </source>
</evidence>
<proteinExistence type="predicted"/>
<keyword evidence="4" id="KW-1185">Reference proteome</keyword>
<dbReference type="SUPFAM" id="SSF56519">
    <property type="entry name" value="Penicillin binding protein dimerisation domain"/>
    <property type="match status" value="1"/>
</dbReference>
<dbReference type="AlphaFoldDB" id="A0A1H0TMM5"/>
<dbReference type="InterPro" id="IPR036138">
    <property type="entry name" value="PBP_dimer_sf"/>
</dbReference>
<dbReference type="OrthoDB" id="9766847at2"/>
<feature type="domain" description="Penicillin binding protein A dimerisation" evidence="2">
    <location>
        <begin position="52"/>
        <end position="135"/>
    </location>
</feature>
<evidence type="ECO:0000259" key="2">
    <source>
        <dbReference type="Pfam" id="PF21922"/>
    </source>
</evidence>
<dbReference type="Gene3D" id="3.90.1310.10">
    <property type="entry name" value="Penicillin-binding protein 2a (Domain 2)"/>
    <property type="match status" value="1"/>
</dbReference>
<dbReference type="Gene3D" id="3.40.710.10">
    <property type="entry name" value="DD-peptidase/beta-lactamase superfamily"/>
    <property type="match status" value="1"/>
</dbReference>
<dbReference type="PANTHER" id="PTHR30627">
    <property type="entry name" value="PEPTIDOGLYCAN D,D-TRANSPEPTIDASE"/>
    <property type="match status" value="1"/>
</dbReference>
<gene>
    <name evidence="3" type="ORF">SAMN04489867_2874</name>
</gene>
<dbReference type="InterPro" id="IPR054120">
    <property type="entry name" value="PBPA_dimer"/>
</dbReference>
<dbReference type="InterPro" id="IPR001460">
    <property type="entry name" value="PCN-bd_Tpept"/>
</dbReference>
<dbReference type="InterPro" id="IPR050515">
    <property type="entry name" value="Beta-lactam/transpept"/>
</dbReference>
<dbReference type="EMBL" id="LT629711">
    <property type="protein sequence ID" value="SDP54796.1"/>
    <property type="molecule type" value="Genomic_DNA"/>
</dbReference>
<evidence type="ECO:0000259" key="1">
    <source>
        <dbReference type="Pfam" id="PF00905"/>
    </source>
</evidence>
<dbReference type="GO" id="GO:0071555">
    <property type="term" value="P:cell wall organization"/>
    <property type="evidence" value="ECO:0007669"/>
    <property type="project" value="TreeGrafter"/>
</dbReference>
<dbReference type="GO" id="GO:0005886">
    <property type="term" value="C:plasma membrane"/>
    <property type="evidence" value="ECO:0007669"/>
    <property type="project" value="TreeGrafter"/>
</dbReference>
<dbReference type="InterPro" id="IPR012338">
    <property type="entry name" value="Beta-lactam/transpept-like"/>
</dbReference>
<dbReference type="STRING" id="443156.SAMN04489867_2874"/>